<dbReference type="InterPro" id="IPR011701">
    <property type="entry name" value="MFS"/>
</dbReference>
<sequence length="418" mass="46082">MTIKNDAVCVRRVDPESMAKSGYHGTLLWTPTMQSLLFSGTFYGGLITIIPSGYLADRFGPKVLLTIAVLEYSILTILSPILANNDFYAFFFSRVIMGFGEGFIHPSIASLAARWFPASERAAVANLYTSGIQLAGTIGGYASASLCSLEFLGGWPLIFYIFGVLGCLWCVVFMIDGSSTPDENMWISDEEKEYILKALPKNSKRISLSSVPWRSLFTSKALIVIYVAQFVFNCNVTIMQSFLPAYFRDILLLDLKSNGFFTVFPFITQLICLPRNLQLRNGGFVGLGLFVNCKTALLALVLLGFYGVCFSCSVTGLYISQISVAPAYTGIIMSISLFFGMIANVLSALAFGVLNPYGSESEWEQIFLILVVLNVFSGVLFTLFGSVDQQEWAVVKPQKNKIFNENLEVTNADESIQN</sequence>
<feature type="transmembrane region" description="Helical" evidence="5">
    <location>
        <begin position="123"/>
        <end position="142"/>
    </location>
</feature>
<feature type="transmembrane region" description="Helical" evidence="5">
    <location>
        <begin position="297"/>
        <end position="319"/>
    </location>
</feature>
<evidence type="ECO:0000259" key="6">
    <source>
        <dbReference type="PROSITE" id="PS50850"/>
    </source>
</evidence>
<evidence type="ECO:0000256" key="3">
    <source>
        <dbReference type="ARBA" id="ARBA00022989"/>
    </source>
</evidence>
<dbReference type="InterPro" id="IPR020846">
    <property type="entry name" value="MFS_dom"/>
</dbReference>
<keyword evidence="3 5" id="KW-1133">Transmembrane helix</keyword>
<dbReference type="OrthoDB" id="5817502at2759"/>
<feature type="transmembrane region" description="Helical" evidence="5">
    <location>
        <begin position="331"/>
        <end position="354"/>
    </location>
</feature>
<dbReference type="InterPro" id="IPR050382">
    <property type="entry name" value="MFS_Na/Anion_cotransporter"/>
</dbReference>
<proteinExistence type="predicted"/>
<gene>
    <name evidence="7" type="ORF">L596_030119</name>
</gene>
<feature type="transmembrane region" description="Helical" evidence="5">
    <location>
        <begin position="154"/>
        <end position="175"/>
    </location>
</feature>
<dbReference type="PANTHER" id="PTHR11662:SF405">
    <property type="entry name" value="PROTEIN CBG12249"/>
    <property type="match status" value="1"/>
</dbReference>
<feature type="transmembrane region" description="Helical" evidence="5">
    <location>
        <begin position="36"/>
        <end position="56"/>
    </location>
</feature>
<comment type="subcellular location">
    <subcellularLocation>
        <location evidence="1">Membrane</location>
        <topology evidence="1">Multi-pass membrane protein</topology>
    </subcellularLocation>
</comment>
<feature type="domain" description="Major facilitator superfamily (MFS) profile" evidence="6">
    <location>
        <begin position="1"/>
        <end position="389"/>
    </location>
</feature>
<evidence type="ECO:0000256" key="2">
    <source>
        <dbReference type="ARBA" id="ARBA00022692"/>
    </source>
</evidence>
<dbReference type="EMBL" id="AZBU02000013">
    <property type="protein sequence ID" value="TKR58709.1"/>
    <property type="molecule type" value="Genomic_DNA"/>
</dbReference>
<reference evidence="7 8" key="2">
    <citation type="journal article" date="2019" name="G3 (Bethesda)">
        <title>Hybrid Assembly of the Genome of the Entomopathogenic Nematode Steinernema carpocapsae Identifies the X-Chromosome.</title>
        <authorList>
            <person name="Serra L."/>
            <person name="Macchietto M."/>
            <person name="Macias-Munoz A."/>
            <person name="McGill C.J."/>
            <person name="Rodriguez I.M."/>
            <person name="Rodriguez B."/>
            <person name="Murad R."/>
            <person name="Mortazavi A."/>
        </authorList>
    </citation>
    <scope>NUCLEOTIDE SEQUENCE [LARGE SCALE GENOMIC DNA]</scope>
    <source>
        <strain evidence="7 8">ALL</strain>
    </source>
</reference>
<dbReference type="GO" id="GO:0006820">
    <property type="term" value="P:monoatomic anion transport"/>
    <property type="evidence" value="ECO:0007669"/>
    <property type="project" value="TreeGrafter"/>
</dbReference>
<accession>A0A4U5LRS4</accession>
<dbReference type="GO" id="GO:0016020">
    <property type="term" value="C:membrane"/>
    <property type="evidence" value="ECO:0007669"/>
    <property type="project" value="UniProtKB-SubCell"/>
</dbReference>
<dbReference type="Proteomes" id="UP000298663">
    <property type="component" value="Unassembled WGS sequence"/>
</dbReference>
<dbReference type="PROSITE" id="PS50850">
    <property type="entry name" value="MFS"/>
    <property type="match status" value="1"/>
</dbReference>
<dbReference type="AlphaFoldDB" id="A0A4U5LRS4"/>
<dbReference type="GO" id="GO:0022857">
    <property type="term" value="F:transmembrane transporter activity"/>
    <property type="evidence" value="ECO:0007669"/>
    <property type="project" value="InterPro"/>
</dbReference>
<organism evidence="7 8">
    <name type="scientific">Steinernema carpocapsae</name>
    <name type="common">Entomopathogenic nematode</name>
    <dbReference type="NCBI Taxonomy" id="34508"/>
    <lineage>
        <taxon>Eukaryota</taxon>
        <taxon>Metazoa</taxon>
        <taxon>Ecdysozoa</taxon>
        <taxon>Nematoda</taxon>
        <taxon>Chromadorea</taxon>
        <taxon>Rhabditida</taxon>
        <taxon>Tylenchina</taxon>
        <taxon>Panagrolaimomorpha</taxon>
        <taxon>Strongyloidoidea</taxon>
        <taxon>Steinernematidae</taxon>
        <taxon>Steinernema</taxon>
    </lineage>
</organism>
<protein>
    <recommendedName>
        <fullName evidence="6">Major facilitator superfamily (MFS) profile domain-containing protein</fullName>
    </recommendedName>
</protein>
<keyword evidence="4 5" id="KW-0472">Membrane</keyword>
<dbReference type="Gene3D" id="1.20.1250.20">
    <property type="entry name" value="MFS general substrate transporter like domains"/>
    <property type="match status" value="1"/>
</dbReference>
<dbReference type="PANTHER" id="PTHR11662">
    <property type="entry name" value="SOLUTE CARRIER FAMILY 17"/>
    <property type="match status" value="1"/>
</dbReference>
<keyword evidence="8" id="KW-1185">Reference proteome</keyword>
<evidence type="ECO:0000313" key="8">
    <source>
        <dbReference type="Proteomes" id="UP000298663"/>
    </source>
</evidence>
<reference evidence="7 8" key="1">
    <citation type="journal article" date="2015" name="Genome Biol.">
        <title>Comparative genomics of Steinernema reveals deeply conserved gene regulatory networks.</title>
        <authorList>
            <person name="Dillman A.R."/>
            <person name="Macchietto M."/>
            <person name="Porter C.F."/>
            <person name="Rogers A."/>
            <person name="Williams B."/>
            <person name="Antoshechkin I."/>
            <person name="Lee M.M."/>
            <person name="Goodwin Z."/>
            <person name="Lu X."/>
            <person name="Lewis E.E."/>
            <person name="Goodrich-Blair H."/>
            <person name="Stock S.P."/>
            <person name="Adams B.J."/>
            <person name="Sternberg P.W."/>
            <person name="Mortazavi A."/>
        </authorList>
    </citation>
    <scope>NUCLEOTIDE SEQUENCE [LARGE SCALE GENOMIC DNA]</scope>
    <source>
        <strain evidence="7 8">ALL</strain>
    </source>
</reference>
<evidence type="ECO:0000256" key="5">
    <source>
        <dbReference type="SAM" id="Phobius"/>
    </source>
</evidence>
<evidence type="ECO:0000256" key="1">
    <source>
        <dbReference type="ARBA" id="ARBA00004141"/>
    </source>
</evidence>
<name>A0A4U5LRS4_STECR</name>
<dbReference type="SUPFAM" id="SSF103473">
    <property type="entry name" value="MFS general substrate transporter"/>
    <property type="match status" value="1"/>
</dbReference>
<dbReference type="Pfam" id="PF07690">
    <property type="entry name" value="MFS_1"/>
    <property type="match status" value="1"/>
</dbReference>
<keyword evidence="2 5" id="KW-0812">Transmembrane</keyword>
<evidence type="ECO:0000256" key="4">
    <source>
        <dbReference type="ARBA" id="ARBA00023136"/>
    </source>
</evidence>
<comment type="caution">
    <text evidence="7">The sequence shown here is derived from an EMBL/GenBank/DDBJ whole genome shotgun (WGS) entry which is preliminary data.</text>
</comment>
<dbReference type="FunFam" id="1.20.1250.20:FF:000941">
    <property type="entry name" value="Uncharacterized protein"/>
    <property type="match status" value="1"/>
</dbReference>
<feature type="transmembrane region" description="Helical" evidence="5">
    <location>
        <begin position="366"/>
        <end position="387"/>
    </location>
</feature>
<feature type="transmembrane region" description="Helical" evidence="5">
    <location>
        <begin position="63"/>
        <end position="82"/>
    </location>
</feature>
<dbReference type="STRING" id="34508.A0A4U5LRS4"/>
<feature type="transmembrane region" description="Helical" evidence="5">
    <location>
        <begin position="223"/>
        <end position="247"/>
    </location>
</feature>
<dbReference type="InterPro" id="IPR036259">
    <property type="entry name" value="MFS_trans_sf"/>
</dbReference>
<evidence type="ECO:0000313" key="7">
    <source>
        <dbReference type="EMBL" id="TKR58709.1"/>
    </source>
</evidence>
<feature type="transmembrane region" description="Helical" evidence="5">
    <location>
        <begin position="88"/>
        <end position="111"/>
    </location>
</feature>